<evidence type="ECO:0000313" key="2">
    <source>
        <dbReference type="EMBL" id="CBL17200.1"/>
    </source>
</evidence>
<dbReference type="RefSeq" id="WP_015558107.1">
    <property type="nucleotide sequence ID" value="NC_021039.1"/>
</dbReference>
<dbReference type="BioCyc" id="RCHA213810:RUM_RS12020-MONOMER"/>
<keyword evidence="1" id="KW-1133">Transmembrane helix</keyword>
<evidence type="ECO:0000256" key="1">
    <source>
        <dbReference type="SAM" id="Phobius"/>
    </source>
</evidence>
<sequence>MKPNEKHLEFLQSNISRMNQCSFQMKGWAITLASALIAVFVSTISENNFGNKIYIYASIVSTFLFWCLDSLYLSKERKFIGIYNDLIGTSNGKNQNPIAIKDYEIPLNKYKGWKYCIIRAMLLPSEIIFYGAIVIGLFIFCKVI</sequence>
<reference evidence="2" key="1">
    <citation type="submission" date="2010-03" db="EMBL/GenBank/DDBJ databases">
        <title>The genome sequence of Ruminococcus sp. 18P13.</title>
        <authorList>
            <consortium name="metaHIT consortium -- http://www.metahit.eu/"/>
            <person name="Pajon A."/>
            <person name="Turner K."/>
            <person name="Parkhill J."/>
            <person name="Bernalier A."/>
        </authorList>
    </citation>
    <scope>NUCLEOTIDE SEQUENCE [LARGE SCALE GENOMIC DNA]</scope>
    <source>
        <strain evidence="2">Type strain: 18P13</strain>
    </source>
</reference>
<name>D4LC55_RUMC1</name>
<accession>D4LC55</accession>
<dbReference type="AlphaFoldDB" id="D4LC55"/>
<organism evidence="2 3">
    <name type="scientific">Ruminococcus champanellensis (strain DSM 18848 / JCM 17042 / KCTC 15320 / 18P13)</name>
    <dbReference type="NCBI Taxonomy" id="213810"/>
    <lineage>
        <taxon>Bacteria</taxon>
        <taxon>Bacillati</taxon>
        <taxon>Bacillota</taxon>
        <taxon>Clostridia</taxon>
        <taxon>Eubacteriales</taxon>
        <taxon>Oscillospiraceae</taxon>
        <taxon>Ruminococcus</taxon>
    </lineage>
</organism>
<dbReference type="STRING" id="213810.RUM_10390"/>
<keyword evidence="1" id="KW-0812">Transmembrane</keyword>
<evidence type="ECO:0000313" key="3">
    <source>
        <dbReference type="Proteomes" id="UP000007054"/>
    </source>
</evidence>
<reference evidence="2" key="2">
    <citation type="submission" date="2010-03" db="EMBL/GenBank/DDBJ databases">
        <authorList>
            <person name="Pajon A."/>
        </authorList>
    </citation>
    <scope>NUCLEOTIDE SEQUENCE</scope>
    <source>
        <strain evidence="2">Type strain: 18P13</strain>
    </source>
</reference>
<dbReference type="KEGG" id="rch:RUM_10390"/>
<gene>
    <name evidence="2" type="ordered locus">RUM_10390</name>
</gene>
<dbReference type="EMBL" id="FP929052">
    <property type="protein sequence ID" value="CBL17200.1"/>
    <property type="molecule type" value="Genomic_DNA"/>
</dbReference>
<feature type="transmembrane region" description="Helical" evidence="1">
    <location>
        <begin position="53"/>
        <end position="73"/>
    </location>
</feature>
<dbReference type="GeneID" id="83157099"/>
<keyword evidence="1" id="KW-0472">Membrane</keyword>
<proteinExistence type="predicted"/>
<keyword evidence="3" id="KW-1185">Reference proteome</keyword>
<protein>
    <submittedName>
        <fullName evidence="2">Uncharacterized protein</fullName>
    </submittedName>
</protein>
<feature type="transmembrane region" description="Helical" evidence="1">
    <location>
        <begin position="21"/>
        <end position="41"/>
    </location>
</feature>
<dbReference type="HOGENOM" id="CLU_131458_2_1_9"/>
<feature type="transmembrane region" description="Helical" evidence="1">
    <location>
        <begin position="116"/>
        <end position="140"/>
    </location>
</feature>
<dbReference type="Proteomes" id="UP000007054">
    <property type="component" value="Chromosome"/>
</dbReference>